<keyword evidence="3" id="KW-1185">Reference proteome</keyword>
<organism evidence="2 3">
    <name type="scientific">Acanthoscelides obtectus</name>
    <name type="common">Bean weevil</name>
    <name type="synonym">Bruchus obtectus</name>
    <dbReference type="NCBI Taxonomy" id="200917"/>
    <lineage>
        <taxon>Eukaryota</taxon>
        <taxon>Metazoa</taxon>
        <taxon>Ecdysozoa</taxon>
        <taxon>Arthropoda</taxon>
        <taxon>Hexapoda</taxon>
        <taxon>Insecta</taxon>
        <taxon>Pterygota</taxon>
        <taxon>Neoptera</taxon>
        <taxon>Endopterygota</taxon>
        <taxon>Coleoptera</taxon>
        <taxon>Polyphaga</taxon>
        <taxon>Cucujiformia</taxon>
        <taxon>Chrysomeloidea</taxon>
        <taxon>Chrysomelidae</taxon>
        <taxon>Bruchinae</taxon>
        <taxon>Bruchini</taxon>
        <taxon>Acanthoscelides</taxon>
    </lineage>
</organism>
<dbReference type="OrthoDB" id="6799654at2759"/>
<sequence>MDEMFSDEEADPFEASSDEYELDSWHSSSSYSSKGSNEPLVKKKKTVDHPIASSDSRQLLTRTDDSSSSQNILQQERPLDTWHFPFEWAGVLLRAL</sequence>
<dbReference type="AlphaFoldDB" id="A0A9P0KHZ4"/>
<dbReference type="EMBL" id="CAKOFQ010006790">
    <property type="protein sequence ID" value="CAH1971858.1"/>
    <property type="molecule type" value="Genomic_DNA"/>
</dbReference>
<feature type="compositionally biased region" description="Low complexity" evidence="1">
    <location>
        <begin position="25"/>
        <end position="36"/>
    </location>
</feature>
<name>A0A9P0KHZ4_ACAOB</name>
<accession>A0A9P0KHZ4</accession>
<evidence type="ECO:0000313" key="2">
    <source>
        <dbReference type="EMBL" id="CAH1971858.1"/>
    </source>
</evidence>
<reference evidence="2" key="1">
    <citation type="submission" date="2022-03" db="EMBL/GenBank/DDBJ databases">
        <authorList>
            <person name="Sayadi A."/>
        </authorList>
    </citation>
    <scope>NUCLEOTIDE SEQUENCE</scope>
</reference>
<dbReference type="Proteomes" id="UP001152888">
    <property type="component" value="Unassembled WGS sequence"/>
</dbReference>
<evidence type="ECO:0000256" key="1">
    <source>
        <dbReference type="SAM" id="MobiDB-lite"/>
    </source>
</evidence>
<feature type="compositionally biased region" description="Polar residues" evidence="1">
    <location>
        <begin position="53"/>
        <end position="74"/>
    </location>
</feature>
<gene>
    <name evidence="2" type="ORF">ACAOBT_LOCUS9647</name>
</gene>
<feature type="region of interest" description="Disordered" evidence="1">
    <location>
        <begin position="1"/>
        <end position="74"/>
    </location>
</feature>
<evidence type="ECO:0000313" key="3">
    <source>
        <dbReference type="Proteomes" id="UP001152888"/>
    </source>
</evidence>
<proteinExistence type="predicted"/>
<comment type="caution">
    <text evidence="2">The sequence shown here is derived from an EMBL/GenBank/DDBJ whole genome shotgun (WGS) entry which is preliminary data.</text>
</comment>
<protein>
    <submittedName>
        <fullName evidence="2">Uncharacterized protein</fullName>
    </submittedName>
</protein>
<feature type="compositionally biased region" description="Acidic residues" evidence="1">
    <location>
        <begin position="1"/>
        <end position="22"/>
    </location>
</feature>